<dbReference type="EMBL" id="JAJEQC010000001">
    <property type="protein sequence ID" value="MCC2135823.1"/>
    <property type="molecule type" value="Genomic_DNA"/>
</dbReference>
<dbReference type="InterPro" id="IPR050248">
    <property type="entry name" value="Polysacc_deacetylase_ArnD"/>
</dbReference>
<gene>
    <name evidence="3" type="ORF">LKD31_02170</name>
</gene>
<dbReference type="GO" id="GO:0016020">
    <property type="term" value="C:membrane"/>
    <property type="evidence" value="ECO:0007669"/>
    <property type="project" value="TreeGrafter"/>
</dbReference>
<organism evidence="3 4">
    <name type="scientific">Hominenteromicrobium mulieris</name>
    <dbReference type="NCBI Taxonomy" id="2885357"/>
    <lineage>
        <taxon>Bacteria</taxon>
        <taxon>Bacillati</taxon>
        <taxon>Bacillota</taxon>
        <taxon>Clostridia</taxon>
        <taxon>Eubacteriales</taxon>
        <taxon>Oscillospiraceae</taxon>
        <taxon>Hominenteromicrobium</taxon>
    </lineage>
</organism>
<comment type="caution">
    <text evidence="3">The sequence shown here is derived from an EMBL/GenBank/DDBJ whole genome shotgun (WGS) entry which is preliminary data.</text>
</comment>
<proteinExistence type="predicted"/>
<dbReference type="AlphaFoldDB" id="A0AAE3AKU8"/>
<dbReference type="InterPro" id="IPR011330">
    <property type="entry name" value="Glyco_hydro/deAcase_b/a-brl"/>
</dbReference>
<feature type="transmembrane region" description="Helical" evidence="1">
    <location>
        <begin position="12"/>
        <end position="32"/>
    </location>
</feature>
<dbReference type="RefSeq" id="WP_349201615.1">
    <property type="nucleotide sequence ID" value="NZ_JAJEQC010000001.1"/>
</dbReference>
<dbReference type="PROSITE" id="PS51677">
    <property type="entry name" value="NODB"/>
    <property type="match status" value="1"/>
</dbReference>
<keyword evidence="1" id="KW-0812">Transmembrane</keyword>
<evidence type="ECO:0000256" key="1">
    <source>
        <dbReference type="SAM" id="Phobius"/>
    </source>
</evidence>
<keyword evidence="1" id="KW-1133">Transmembrane helix</keyword>
<dbReference type="GO" id="GO:0005975">
    <property type="term" value="P:carbohydrate metabolic process"/>
    <property type="evidence" value="ECO:0007669"/>
    <property type="project" value="InterPro"/>
</dbReference>
<evidence type="ECO:0000313" key="3">
    <source>
        <dbReference type="EMBL" id="MCC2135823.1"/>
    </source>
</evidence>
<keyword evidence="4" id="KW-1185">Reference proteome</keyword>
<dbReference type="InterPro" id="IPR014235">
    <property type="entry name" value="Spore_PdaA"/>
</dbReference>
<evidence type="ECO:0000259" key="2">
    <source>
        <dbReference type="PROSITE" id="PS51677"/>
    </source>
</evidence>
<protein>
    <submittedName>
        <fullName evidence="3">Polysaccharide deacetylase family protein</fullName>
    </submittedName>
</protein>
<dbReference type="Gene3D" id="3.20.20.370">
    <property type="entry name" value="Glycoside hydrolase/deacetylase"/>
    <property type="match status" value="1"/>
</dbReference>
<dbReference type="GO" id="GO:0016810">
    <property type="term" value="F:hydrolase activity, acting on carbon-nitrogen (but not peptide) bonds"/>
    <property type="evidence" value="ECO:0007669"/>
    <property type="project" value="InterPro"/>
</dbReference>
<reference evidence="3" key="1">
    <citation type="submission" date="2021-10" db="EMBL/GenBank/DDBJ databases">
        <title>Anaerobic single-cell dispensing facilitates the cultivation of human gut bacteria.</title>
        <authorList>
            <person name="Afrizal A."/>
        </authorList>
    </citation>
    <scope>NUCLEOTIDE SEQUENCE</scope>
    <source>
        <strain evidence="3">CLA-AA-H250</strain>
    </source>
</reference>
<feature type="domain" description="NodB homology" evidence="2">
    <location>
        <begin position="81"/>
        <end position="263"/>
    </location>
</feature>
<keyword evidence="1" id="KW-0472">Membrane</keyword>
<dbReference type="SUPFAM" id="SSF88713">
    <property type="entry name" value="Glycoside hydrolase/deacetylase"/>
    <property type="match status" value="1"/>
</dbReference>
<dbReference type="PANTHER" id="PTHR10587:SF78">
    <property type="entry name" value="PEPTIDOGLYCAN-N-ACETYLMURAMIC ACID DEACETYLASE PDAA"/>
    <property type="match status" value="1"/>
</dbReference>
<dbReference type="InterPro" id="IPR002509">
    <property type="entry name" value="NODB_dom"/>
</dbReference>
<dbReference type="PANTHER" id="PTHR10587">
    <property type="entry name" value="GLYCOSYL TRANSFERASE-RELATED"/>
    <property type="match status" value="1"/>
</dbReference>
<dbReference type="Pfam" id="PF01522">
    <property type="entry name" value="Polysacc_deac_1"/>
    <property type="match status" value="1"/>
</dbReference>
<sequence>MKVHIFGKKQVLYVVLAIILLCIGMVCALRAVNRLGAAEAAAGITDWGLSFQSEGAPPVANASQEYLRNFDALYVGDANQKEIYITFDAGFENGNTERILDALKKHGVKATFFLVGNYFETQPELVKRMAEEGHTIGNHTYSHPDMSKIGDIQSFQTELQKNEALYRDILGSEMPKLYRPPQGKFCEENLKMAQQLGYSTVFWSLAYVDWYTDDQPTPEQAFSKLLPRIHPGAVVLLHSTSSTNAEILDELLTKWEEMGYSFGDLEAYCAAQKTS</sequence>
<name>A0AAE3AKU8_9FIRM</name>
<accession>A0AAE3AKU8</accession>
<dbReference type="Proteomes" id="UP001199424">
    <property type="component" value="Unassembled WGS sequence"/>
</dbReference>
<dbReference type="CDD" id="cd10948">
    <property type="entry name" value="CE4_BsPdaA_like"/>
    <property type="match status" value="1"/>
</dbReference>
<evidence type="ECO:0000313" key="4">
    <source>
        <dbReference type="Proteomes" id="UP001199424"/>
    </source>
</evidence>